<evidence type="ECO:0000313" key="2">
    <source>
        <dbReference type="EMBL" id="MCF0265305.1"/>
    </source>
</evidence>
<comment type="caution">
    <text evidence="2">The sequence shown here is derived from an EMBL/GenBank/DDBJ whole genome shotgun (WGS) entry which is preliminary data.</text>
</comment>
<dbReference type="AlphaFoldDB" id="A0A8X8GJ34"/>
<organism evidence="2 3">
    <name type="scientific">Acinetobacter guillouiae</name>
    <name type="common">Acinetobacter genomosp. 11</name>
    <dbReference type="NCBI Taxonomy" id="106649"/>
    <lineage>
        <taxon>Bacteria</taxon>
        <taxon>Pseudomonadati</taxon>
        <taxon>Pseudomonadota</taxon>
        <taxon>Gammaproteobacteria</taxon>
        <taxon>Moraxellales</taxon>
        <taxon>Moraxellaceae</taxon>
        <taxon>Acinetobacter</taxon>
    </lineage>
</organism>
<dbReference type="EMBL" id="JAHWXT010000004">
    <property type="protein sequence ID" value="MCF0265305.1"/>
    <property type="molecule type" value="Genomic_DNA"/>
</dbReference>
<accession>A0A8X8GJ34</accession>
<evidence type="ECO:0000256" key="1">
    <source>
        <dbReference type="SAM" id="SignalP"/>
    </source>
</evidence>
<dbReference type="Proteomes" id="UP000887320">
    <property type="component" value="Unassembled WGS sequence"/>
</dbReference>
<feature type="chain" id="PRO_5036466420" evidence="1">
    <location>
        <begin position="23"/>
        <end position="111"/>
    </location>
</feature>
<evidence type="ECO:0000313" key="3">
    <source>
        <dbReference type="Proteomes" id="UP000887320"/>
    </source>
</evidence>
<gene>
    <name evidence="2" type="ORF">KW868_12675</name>
</gene>
<name>A0A8X8GJ34_ACIGI</name>
<protein>
    <submittedName>
        <fullName evidence="2">Uncharacterized protein</fullName>
    </submittedName>
</protein>
<reference evidence="2" key="1">
    <citation type="submission" date="2021-07" db="EMBL/GenBank/DDBJ databases">
        <authorList>
            <person name="Fernandez M."/>
            <person name="Pereira P."/>
            <person name="Torres Tejerizo G.A."/>
            <person name="Gonzalez P."/>
            <person name="Agostini E."/>
        </authorList>
    </citation>
    <scope>NUCLEOTIDE SEQUENCE</scope>
    <source>
        <strain evidence="2">SFC 500-1A</strain>
    </source>
</reference>
<feature type="signal peptide" evidence="1">
    <location>
        <begin position="1"/>
        <end position="22"/>
    </location>
</feature>
<sequence length="111" mass="12146">MKKVLFFALLMSQLVFVGNVLASTYTGKVSAINVRDEDGLVWITIQGERTGNRPACATYWYMVIKNENSPAGKRQLAMLMMAKATNKPVVIDGAGTCNRWGDGEDISTVSI</sequence>
<dbReference type="RefSeq" id="WP_234623539.1">
    <property type="nucleotide sequence ID" value="NZ_JAHWXT010000004.1"/>
</dbReference>
<proteinExistence type="predicted"/>
<keyword evidence="1" id="KW-0732">Signal</keyword>